<accession>A0A6L2PBS2</accession>
<sequence length="169" mass="19100">MRSTQATHATEIVDKPHGHNTTLTRHLLRLSLKLDSMEPYYTTLRSGVQQPIDLHVVIFHFSTTNSFYGPRSDNTSLPALVRRLNIVLSLMLSLRLLSSKVSSSNSFQMLHFEERTQYVISFAFLETPGWVPDFADAYGDEDSDDTISNDEGDKNQNSNIFGDDDDAKD</sequence>
<feature type="non-terminal residue" evidence="2">
    <location>
        <position position="169"/>
    </location>
</feature>
<reference evidence="2" key="1">
    <citation type="journal article" date="2019" name="Sci. Rep.">
        <title>Draft genome of Tanacetum cinerariifolium, the natural source of mosquito coil.</title>
        <authorList>
            <person name="Yamashiro T."/>
            <person name="Shiraishi A."/>
            <person name="Satake H."/>
            <person name="Nakayama K."/>
        </authorList>
    </citation>
    <scope>NUCLEOTIDE SEQUENCE</scope>
</reference>
<feature type="compositionally biased region" description="Acidic residues" evidence="1">
    <location>
        <begin position="138"/>
        <end position="150"/>
    </location>
</feature>
<feature type="region of interest" description="Disordered" evidence="1">
    <location>
        <begin position="136"/>
        <end position="169"/>
    </location>
</feature>
<dbReference type="EMBL" id="BKCJ010011008">
    <property type="protein sequence ID" value="GEU94145.1"/>
    <property type="molecule type" value="Genomic_DNA"/>
</dbReference>
<organism evidence="2">
    <name type="scientific">Tanacetum cinerariifolium</name>
    <name type="common">Dalmatian daisy</name>
    <name type="synonym">Chrysanthemum cinerariifolium</name>
    <dbReference type="NCBI Taxonomy" id="118510"/>
    <lineage>
        <taxon>Eukaryota</taxon>
        <taxon>Viridiplantae</taxon>
        <taxon>Streptophyta</taxon>
        <taxon>Embryophyta</taxon>
        <taxon>Tracheophyta</taxon>
        <taxon>Spermatophyta</taxon>
        <taxon>Magnoliopsida</taxon>
        <taxon>eudicotyledons</taxon>
        <taxon>Gunneridae</taxon>
        <taxon>Pentapetalae</taxon>
        <taxon>asterids</taxon>
        <taxon>campanulids</taxon>
        <taxon>Asterales</taxon>
        <taxon>Asteraceae</taxon>
        <taxon>Asteroideae</taxon>
        <taxon>Anthemideae</taxon>
        <taxon>Anthemidinae</taxon>
        <taxon>Tanacetum</taxon>
    </lineage>
</organism>
<gene>
    <name evidence="2" type="ORF">Tci_066123</name>
</gene>
<proteinExistence type="predicted"/>
<dbReference type="AlphaFoldDB" id="A0A6L2PBS2"/>
<evidence type="ECO:0000256" key="1">
    <source>
        <dbReference type="SAM" id="MobiDB-lite"/>
    </source>
</evidence>
<name>A0A6L2PBS2_TANCI</name>
<evidence type="ECO:0000313" key="2">
    <source>
        <dbReference type="EMBL" id="GEU94145.1"/>
    </source>
</evidence>
<protein>
    <submittedName>
        <fullName evidence="2">Uncharacterized protein</fullName>
    </submittedName>
</protein>
<comment type="caution">
    <text evidence="2">The sequence shown here is derived from an EMBL/GenBank/DDBJ whole genome shotgun (WGS) entry which is preliminary data.</text>
</comment>